<dbReference type="RefSeq" id="WP_251222829.1">
    <property type="nucleotide sequence ID" value="NZ_JAMBOL010000005.1"/>
</dbReference>
<dbReference type="Proteomes" id="UP001139179">
    <property type="component" value="Unassembled WGS sequence"/>
</dbReference>
<comment type="caution">
    <text evidence="8">The sequence shown here is derived from an EMBL/GenBank/DDBJ whole genome shotgun (WGS) entry which is preliminary data.</text>
</comment>
<comment type="subcellular location">
    <subcellularLocation>
        <location evidence="1">Cell membrane</location>
        <topology evidence="1">Multi-pass membrane protein</topology>
    </subcellularLocation>
</comment>
<dbReference type="InterPro" id="IPR018461">
    <property type="entry name" value="Na/H_Antiport_NhaC-like_C"/>
</dbReference>
<feature type="transmembrane region" description="Helical" evidence="6">
    <location>
        <begin position="353"/>
        <end position="378"/>
    </location>
</feature>
<evidence type="ECO:0000256" key="6">
    <source>
        <dbReference type="SAM" id="Phobius"/>
    </source>
</evidence>
<evidence type="ECO:0000313" key="9">
    <source>
        <dbReference type="Proteomes" id="UP001139179"/>
    </source>
</evidence>
<gene>
    <name evidence="8" type="ORF">M3202_08010</name>
</gene>
<name>A0A9X2DNK1_9BACI</name>
<feature type="transmembrane region" description="Helical" evidence="6">
    <location>
        <begin position="12"/>
        <end position="39"/>
    </location>
</feature>
<keyword evidence="9" id="KW-1185">Reference proteome</keyword>
<feature type="transmembrane region" description="Helical" evidence="6">
    <location>
        <begin position="213"/>
        <end position="237"/>
    </location>
</feature>
<dbReference type="EMBL" id="JAMBOL010000005">
    <property type="protein sequence ID" value="MCM3714029.1"/>
    <property type="molecule type" value="Genomic_DNA"/>
</dbReference>
<evidence type="ECO:0000259" key="7">
    <source>
        <dbReference type="Pfam" id="PF03553"/>
    </source>
</evidence>
<dbReference type="PANTHER" id="PTHR43478">
    <property type="entry name" value="NA+/H+ ANTIPORTER-RELATED"/>
    <property type="match status" value="1"/>
</dbReference>
<evidence type="ECO:0000313" key="8">
    <source>
        <dbReference type="EMBL" id="MCM3714029.1"/>
    </source>
</evidence>
<evidence type="ECO:0000256" key="3">
    <source>
        <dbReference type="ARBA" id="ARBA00022692"/>
    </source>
</evidence>
<keyword evidence="5 6" id="KW-0472">Membrane</keyword>
<keyword evidence="2" id="KW-1003">Cell membrane</keyword>
<feature type="transmembrane region" description="Helical" evidence="6">
    <location>
        <begin position="84"/>
        <end position="105"/>
    </location>
</feature>
<feature type="transmembrane region" description="Helical" evidence="6">
    <location>
        <begin position="283"/>
        <end position="300"/>
    </location>
</feature>
<feature type="transmembrane region" description="Helical" evidence="6">
    <location>
        <begin position="176"/>
        <end position="201"/>
    </location>
</feature>
<dbReference type="Pfam" id="PF03553">
    <property type="entry name" value="Na_H_antiporter"/>
    <property type="match status" value="1"/>
</dbReference>
<protein>
    <submittedName>
        <fullName evidence="8">Na+/H+ antiporter NhaC family protein</fullName>
    </submittedName>
</protein>
<feature type="transmembrane region" description="Helical" evidence="6">
    <location>
        <begin position="484"/>
        <end position="500"/>
    </location>
</feature>
<keyword evidence="3 6" id="KW-0812">Transmembrane</keyword>
<evidence type="ECO:0000256" key="2">
    <source>
        <dbReference type="ARBA" id="ARBA00022475"/>
    </source>
</evidence>
<accession>A0A9X2DNK1</accession>
<sequence>MEVTVWSLVPPVLALVMVILTRRVLLSLGMGIVVGALMLHQFNPMQALTNIYGIVMGIIFDYGEVEPLTIVGITQAVFQNGFALNTWEFFIILFLLLLGMMAALVTRSGGSRAFGEWAMKHVKTRMGAQVLTVFLGILIFIDDYFNSLTVGNVSRPLTDRHRISRAKLAYLVDSTAAPMCVIAPISSWGAYIITIIAGILATHGVTEYEALQAFLIMIPMNVYAWIAIGLVLAVAWFNLNIGSMRTHEERALKTGELVDPTAGPIPGAQDEITANEKGTVGDLIWPIVGLVAATVFFMVMTGVQATEGALTILAVFENTDVAASLVYGGIVGLLIALLLNMRNPSGGTSLTKALLLGIQSMLPAIYILFFAWTIISIIDDLGTGQYLASIVDGTISPVFLPLLLFLIAGFAAFSTGTSWGTFSLLLPIAGEMAAVIDITMMLPMLAAVLAGAIFGDHCSPISDTTILSSTGAGSHHIDHVMTQLPYALIAAAISLLAYFVLGLTGSVWLCTATAALLLIISIVILRKMSQGVAKG</sequence>
<evidence type="ECO:0000256" key="5">
    <source>
        <dbReference type="ARBA" id="ARBA00023136"/>
    </source>
</evidence>
<proteinExistence type="predicted"/>
<feature type="transmembrane region" description="Helical" evidence="6">
    <location>
        <begin position="126"/>
        <end position="145"/>
    </location>
</feature>
<keyword evidence="4 6" id="KW-1133">Transmembrane helix</keyword>
<feature type="transmembrane region" description="Helical" evidence="6">
    <location>
        <begin position="321"/>
        <end position="341"/>
    </location>
</feature>
<dbReference type="GO" id="GO:0005886">
    <property type="term" value="C:plasma membrane"/>
    <property type="evidence" value="ECO:0007669"/>
    <property type="project" value="UniProtKB-SubCell"/>
</dbReference>
<reference evidence="8" key="1">
    <citation type="submission" date="2022-05" db="EMBL/GenBank/DDBJ databases">
        <title>Comparative Genomics of Spacecraft Associated Microbes.</title>
        <authorList>
            <person name="Tran M.T."/>
            <person name="Wright A."/>
            <person name="Seuylemezian A."/>
            <person name="Eisen J."/>
            <person name="Coil D."/>
        </authorList>
    </citation>
    <scope>NUCLEOTIDE SEQUENCE</scope>
    <source>
        <strain evidence="8">214.1.1</strain>
    </source>
</reference>
<feature type="transmembrane region" description="Helical" evidence="6">
    <location>
        <begin position="506"/>
        <end position="525"/>
    </location>
</feature>
<feature type="transmembrane region" description="Helical" evidence="6">
    <location>
        <begin position="390"/>
        <end position="413"/>
    </location>
</feature>
<feature type="transmembrane region" description="Helical" evidence="6">
    <location>
        <begin position="433"/>
        <end position="454"/>
    </location>
</feature>
<feature type="domain" description="Na+/H+ antiporter NhaC-like C-terminal" evidence="7">
    <location>
        <begin position="179"/>
        <end position="502"/>
    </location>
</feature>
<organism evidence="8 9">
    <name type="scientific">Halalkalibacter oceani</name>
    <dbReference type="NCBI Taxonomy" id="1653776"/>
    <lineage>
        <taxon>Bacteria</taxon>
        <taxon>Bacillati</taxon>
        <taxon>Bacillota</taxon>
        <taxon>Bacilli</taxon>
        <taxon>Bacillales</taxon>
        <taxon>Bacillaceae</taxon>
        <taxon>Halalkalibacter</taxon>
    </lineage>
</organism>
<dbReference type="PANTHER" id="PTHR43478:SF1">
    <property type="entry name" value="NA+_H+ ANTIPORTER NHAC-LIKE C-TERMINAL DOMAIN-CONTAINING PROTEIN"/>
    <property type="match status" value="1"/>
</dbReference>
<evidence type="ECO:0000256" key="4">
    <source>
        <dbReference type="ARBA" id="ARBA00022989"/>
    </source>
</evidence>
<evidence type="ECO:0000256" key="1">
    <source>
        <dbReference type="ARBA" id="ARBA00004651"/>
    </source>
</evidence>
<dbReference type="AlphaFoldDB" id="A0A9X2DNK1"/>